<sequence length="98" mass="10154">MANFAAQLKDRFFGLVDRVAGCGRAGVREETTKSAPAPAVQELRDVFYDLVERVTGYSARAEDDKGGGMGGFMGYNMSGGMGLFMGATGGGMGGLMVG</sequence>
<name>M8BSF6_AEGTA</name>
<protein>
    <submittedName>
        <fullName evidence="1">Uncharacterized protein</fullName>
    </submittedName>
</protein>
<organism evidence="1">
    <name type="scientific">Aegilops tauschii</name>
    <name type="common">Tausch's goatgrass</name>
    <name type="synonym">Aegilops squarrosa</name>
    <dbReference type="NCBI Taxonomy" id="37682"/>
    <lineage>
        <taxon>Eukaryota</taxon>
        <taxon>Viridiplantae</taxon>
        <taxon>Streptophyta</taxon>
        <taxon>Embryophyta</taxon>
        <taxon>Tracheophyta</taxon>
        <taxon>Spermatophyta</taxon>
        <taxon>Magnoliopsida</taxon>
        <taxon>Liliopsida</taxon>
        <taxon>Poales</taxon>
        <taxon>Poaceae</taxon>
        <taxon>BOP clade</taxon>
        <taxon>Pooideae</taxon>
        <taxon>Triticodae</taxon>
        <taxon>Triticeae</taxon>
        <taxon>Triticinae</taxon>
        <taxon>Aegilops</taxon>
    </lineage>
</organism>
<accession>M8BSF6</accession>
<reference evidence="1" key="1">
    <citation type="submission" date="2015-06" db="UniProtKB">
        <authorList>
            <consortium name="EnsemblPlants"/>
        </authorList>
    </citation>
    <scope>IDENTIFICATION</scope>
</reference>
<evidence type="ECO:0000313" key="1">
    <source>
        <dbReference type="EnsemblPlants" id="EMT09734"/>
    </source>
</evidence>
<dbReference type="EnsemblPlants" id="EMT09734">
    <property type="protein sequence ID" value="EMT09734"/>
    <property type="gene ID" value="F775_42251"/>
</dbReference>
<proteinExistence type="predicted"/>
<dbReference type="AlphaFoldDB" id="M8BSF6"/>